<keyword evidence="2" id="KW-1185">Reference proteome</keyword>
<name>A0A445FKK9_GLYSO</name>
<reference evidence="1 2" key="1">
    <citation type="submission" date="2018-09" db="EMBL/GenBank/DDBJ databases">
        <title>A high-quality reference genome of wild soybean provides a powerful tool to mine soybean genomes.</title>
        <authorList>
            <person name="Xie M."/>
            <person name="Chung C.Y.L."/>
            <person name="Li M.-W."/>
            <person name="Wong F.-L."/>
            <person name="Chan T.-F."/>
            <person name="Lam H.-M."/>
        </authorList>
    </citation>
    <scope>NUCLEOTIDE SEQUENCE [LARGE SCALE GENOMIC DNA]</scope>
    <source>
        <strain evidence="2">cv. W05</strain>
        <tissue evidence="1">Hypocotyl of etiolated seedlings</tissue>
    </source>
</reference>
<gene>
    <name evidence="1" type="ORF">D0Y65_052343</name>
</gene>
<evidence type="ECO:0000313" key="1">
    <source>
        <dbReference type="EMBL" id="RZB49343.1"/>
    </source>
</evidence>
<dbReference type="EMBL" id="QZWG01000019">
    <property type="protein sequence ID" value="RZB49343.1"/>
    <property type="molecule type" value="Genomic_DNA"/>
</dbReference>
<proteinExistence type="predicted"/>
<dbReference type="AlphaFoldDB" id="A0A445FKK9"/>
<protein>
    <submittedName>
        <fullName evidence="1">Uncharacterized protein</fullName>
    </submittedName>
</protein>
<comment type="caution">
    <text evidence="1">The sequence shown here is derived from an EMBL/GenBank/DDBJ whole genome shotgun (WGS) entry which is preliminary data.</text>
</comment>
<organism evidence="1 2">
    <name type="scientific">Glycine soja</name>
    <name type="common">Wild soybean</name>
    <dbReference type="NCBI Taxonomy" id="3848"/>
    <lineage>
        <taxon>Eukaryota</taxon>
        <taxon>Viridiplantae</taxon>
        <taxon>Streptophyta</taxon>
        <taxon>Embryophyta</taxon>
        <taxon>Tracheophyta</taxon>
        <taxon>Spermatophyta</taxon>
        <taxon>Magnoliopsida</taxon>
        <taxon>eudicotyledons</taxon>
        <taxon>Gunneridae</taxon>
        <taxon>Pentapetalae</taxon>
        <taxon>rosids</taxon>
        <taxon>fabids</taxon>
        <taxon>Fabales</taxon>
        <taxon>Fabaceae</taxon>
        <taxon>Papilionoideae</taxon>
        <taxon>50 kb inversion clade</taxon>
        <taxon>NPAAA clade</taxon>
        <taxon>indigoferoid/millettioid clade</taxon>
        <taxon>Phaseoleae</taxon>
        <taxon>Glycine</taxon>
        <taxon>Glycine subgen. Soja</taxon>
    </lineage>
</organism>
<sequence length="53" mass="5810">MAKPFVIIAIVNLKMKNGRRLSWGVSTAIQMCLKEAKGGLIVDGIEIRPKPNC</sequence>
<evidence type="ECO:0000313" key="2">
    <source>
        <dbReference type="Proteomes" id="UP000289340"/>
    </source>
</evidence>
<dbReference type="Proteomes" id="UP000289340">
    <property type="component" value="Chromosome 19"/>
</dbReference>
<accession>A0A445FKK9</accession>